<protein>
    <submittedName>
        <fullName evidence="2">Uncharacterized protein</fullName>
    </submittedName>
</protein>
<evidence type="ECO:0000313" key="3">
    <source>
        <dbReference type="Proteomes" id="UP001054945"/>
    </source>
</evidence>
<dbReference type="Proteomes" id="UP001054945">
    <property type="component" value="Unassembled WGS sequence"/>
</dbReference>
<comment type="caution">
    <text evidence="2">The sequence shown here is derived from an EMBL/GenBank/DDBJ whole genome shotgun (WGS) entry which is preliminary data.</text>
</comment>
<proteinExistence type="predicted"/>
<dbReference type="AlphaFoldDB" id="A0AAV4MCF2"/>
<keyword evidence="3" id="KW-1185">Reference proteome</keyword>
<reference evidence="2 3" key="1">
    <citation type="submission" date="2021-06" db="EMBL/GenBank/DDBJ databases">
        <title>Caerostris extrusa draft genome.</title>
        <authorList>
            <person name="Kono N."/>
            <person name="Arakawa K."/>
        </authorList>
    </citation>
    <scope>NUCLEOTIDE SEQUENCE [LARGE SCALE GENOMIC DNA]</scope>
</reference>
<evidence type="ECO:0000313" key="2">
    <source>
        <dbReference type="EMBL" id="GIX69694.1"/>
    </source>
</evidence>
<dbReference type="EMBL" id="BPLR01019607">
    <property type="protein sequence ID" value="GIX69694.1"/>
    <property type="molecule type" value="Genomic_DNA"/>
</dbReference>
<feature type="compositionally biased region" description="Basic and acidic residues" evidence="1">
    <location>
        <begin position="35"/>
        <end position="44"/>
    </location>
</feature>
<gene>
    <name evidence="2" type="ORF">CEXT_175771</name>
</gene>
<organism evidence="2 3">
    <name type="scientific">Caerostris extrusa</name>
    <name type="common">Bark spider</name>
    <name type="synonym">Caerostris bankana</name>
    <dbReference type="NCBI Taxonomy" id="172846"/>
    <lineage>
        <taxon>Eukaryota</taxon>
        <taxon>Metazoa</taxon>
        <taxon>Ecdysozoa</taxon>
        <taxon>Arthropoda</taxon>
        <taxon>Chelicerata</taxon>
        <taxon>Arachnida</taxon>
        <taxon>Araneae</taxon>
        <taxon>Araneomorphae</taxon>
        <taxon>Entelegynae</taxon>
        <taxon>Araneoidea</taxon>
        <taxon>Araneidae</taxon>
        <taxon>Caerostris</taxon>
    </lineage>
</organism>
<feature type="compositionally biased region" description="Low complexity" evidence="1">
    <location>
        <begin position="45"/>
        <end position="56"/>
    </location>
</feature>
<name>A0AAV4MCF2_CAEEX</name>
<accession>A0AAV4MCF2</accession>
<feature type="region of interest" description="Disordered" evidence="1">
    <location>
        <begin position="35"/>
        <end position="58"/>
    </location>
</feature>
<evidence type="ECO:0000256" key="1">
    <source>
        <dbReference type="SAM" id="MobiDB-lite"/>
    </source>
</evidence>
<sequence>MVDLHLLHGHAYVDAVHWTCSVIYKLVFQKPVREKPSRHTDFGSESHGAASGSGVSCRWPGAQWPSSSVRARLPVLHGKDNSSGAGHAHSS</sequence>